<dbReference type="Proteomes" id="UP001211065">
    <property type="component" value="Unassembled WGS sequence"/>
</dbReference>
<feature type="coiled-coil region" evidence="2">
    <location>
        <begin position="117"/>
        <end position="261"/>
    </location>
</feature>
<dbReference type="AlphaFoldDB" id="A0AAD5XX20"/>
<dbReference type="PANTHER" id="PTHR10316">
    <property type="entry name" value="MEMBRANE ASSOCIATED GUANYLATE KINASE-RELATED"/>
    <property type="match status" value="1"/>
</dbReference>
<dbReference type="GO" id="GO:0007165">
    <property type="term" value="P:signal transduction"/>
    <property type="evidence" value="ECO:0007669"/>
    <property type="project" value="TreeGrafter"/>
</dbReference>
<accession>A0AAD5XX20</accession>
<evidence type="ECO:0000256" key="3">
    <source>
        <dbReference type="SAM" id="MobiDB-lite"/>
    </source>
</evidence>
<keyword evidence="6" id="KW-1185">Reference proteome</keyword>
<keyword evidence="2" id="KW-0175">Coiled coil</keyword>
<evidence type="ECO:0000256" key="2">
    <source>
        <dbReference type="SAM" id="Coils"/>
    </source>
</evidence>
<dbReference type="GO" id="GO:0016301">
    <property type="term" value="F:kinase activity"/>
    <property type="evidence" value="ECO:0007669"/>
    <property type="project" value="UniProtKB-KW"/>
</dbReference>
<dbReference type="GO" id="GO:0005737">
    <property type="term" value="C:cytoplasm"/>
    <property type="evidence" value="ECO:0007669"/>
    <property type="project" value="TreeGrafter"/>
</dbReference>
<feature type="coiled-coil region" evidence="2">
    <location>
        <begin position="316"/>
        <end position="350"/>
    </location>
</feature>
<organism evidence="5 6">
    <name type="scientific">Clydaea vesicula</name>
    <dbReference type="NCBI Taxonomy" id="447962"/>
    <lineage>
        <taxon>Eukaryota</taxon>
        <taxon>Fungi</taxon>
        <taxon>Fungi incertae sedis</taxon>
        <taxon>Chytridiomycota</taxon>
        <taxon>Chytridiomycota incertae sedis</taxon>
        <taxon>Chytridiomycetes</taxon>
        <taxon>Lobulomycetales</taxon>
        <taxon>Lobulomycetaceae</taxon>
        <taxon>Clydaea</taxon>
    </lineage>
</organism>
<gene>
    <name evidence="5" type="primary">MAGI2_1</name>
    <name evidence="5" type="ORF">HK099_001856</name>
</gene>
<dbReference type="SMART" id="SM00456">
    <property type="entry name" value="WW"/>
    <property type="match status" value="2"/>
</dbReference>
<dbReference type="EMBL" id="JADGJW010000157">
    <property type="protein sequence ID" value="KAJ3222839.1"/>
    <property type="molecule type" value="Genomic_DNA"/>
</dbReference>
<dbReference type="Gene3D" id="2.20.70.10">
    <property type="match status" value="2"/>
</dbReference>
<dbReference type="CDD" id="cd00201">
    <property type="entry name" value="WW"/>
    <property type="match status" value="1"/>
</dbReference>
<dbReference type="InterPro" id="IPR036020">
    <property type="entry name" value="WW_dom_sf"/>
</dbReference>
<dbReference type="PROSITE" id="PS01159">
    <property type="entry name" value="WW_DOMAIN_1"/>
    <property type="match status" value="1"/>
</dbReference>
<feature type="region of interest" description="Disordered" evidence="3">
    <location>
        <begin position="291"/>
        <end position="310"/>
    </location>
</feature>
<evidence type="ECO:0000313" key="6">
    <source>
        <dbReference type="Proteomes" id="UP001211065"/>
    </source>
</evidence>
<feature type="region of interest" description="Disordered" evidence="3">
    <location>
        <begin position="399"/>
        <end position="433"/>
    </location>
</feature>
<proteinExistence type="predicted"/>
<evidence type="ECO:0000313" key="5">
    <source>
        <dbReference type="EMBL" id="KAJ3222839.1"/>
    </source>
</evidence>
<dbReference type="PANTHER" id="PTHR10316:SF40">
    <property type="entry name" value="LD27118P"/>
    <property type="match status" value="1"/>
</dbReference>
<feature type="domain" description="WW" evidence="4">
    <location>
        <begin position="18"/>
        <end position="52"/>
    </location>
</feature>
<dbReference type="PROSITE" id="PS50020">
    <property type="entry name" value="WW_DOMAIN_2"/>
    <property type="match status" value="2"/>
</dbReference>
<evidence type="ECO:0000256" key="1">
    <source>
        <dbReference type="ARBA" id="ARBA00022737"/>
    </source>
</evidence>
<feature type="domain" description="WW" evidence="4">
    <location>
        <begin position="66"/>
        <end position="99"/>
    </location>
</feature>
<dbReference type="Pfam" id="PF00397">
    <property type="entry name" value="WW"/>
    <property type="match status" value="1"/>
</dbReference>
<keyword evidence="5" id="KW-0808">Transferase</keyword>
<reference evidence="5" key="1">
    <citation type="submission" date="2020-05" db="EMBL/GenBank/DDBJ databases">
        <title>Phylogenomic resolution of chytrid fungi.</title>
        <authorList>
            <person name="Stajich J.E."/>
            <person name="Amses K."/>
            <person name="Simmons R."/>
            <person name="Seto K."/>
            <person name="Myers J."/>
            <person name="Bonds A."/>
            <person name="Quandt C.A."/>
            <person name="Barry K."/>
            <person name="Liu P."/>
            <person name="Grigoriev I."/>
            <person name="Longcore J.E."/>
            <person name="James T.Y."/>
        </authorList>
    </citation>
    <scope>NUCLEOTIDE SEQUENCE</scope>
    <source>
        <strain evidence="5">JEL0476</strain>
    </source>
</reference>
<name>A0AAD5XX20_9FUNG</name>
<dbReference type="SUPFAM" id="SSF51045">
    <property type="entry name" value="WW domain"/>
    <property type="match status" value="2"/>
</dbReference>
<evidence type="ECO:0000259" key="4">
    <source>
        <dbReference type="PROSITE" id="PS50020"/>
    </source>
</evidence>
<keyword evidence="1" id="KW-0677">Repeat</keyword>
<dbReference type="InterPro" id="IPR001202">
    <property type="entry name" value="WW_dom"/>
</dbReference>
<protein>
    <submittedName>
        <fullName evidence="5">Membrane-associated guanylate kinase, WW and PDZ domain-containing protein 2</fullName>
    </submittedName>
</protein>
<comment type="caution">
    <text evidence="5">The sequence shown here is derived from an EMBL/GenBank/DDBJ whole genome shotgun (WGS) entry which is preliminary data.</text>
</comment>
<sequence>MPEYQSLNYRIETEEVLGPLPTHWEKAPWGKSGRFYFVDHSNKSTTWVDPRTHDIRKHNINDVVPGELPYAWEEAFDEVCGTYFIDHLTQNHFLDGPWEEHIKNQVLEMQGLPMDENTKLDEQLALEKQKKAELDEAEGRLVSLEAEKCRIEEELRLLQEKMDEPENSENLESLQQEEDHLKEGLETLLIQLEQERQETERIRREHSDIEREIAAFQLRLQELQRVNERLESENREFQGHNDETNQNITEMREMIELEAEQRTALEAYIKQLKLEVLQLANPEEADRLKMEEESKENDVENAPLPPTGVMSPEEEMRALKIRLDDEKVEMERLKRLGESLESERTKVQETGDVEVPDWIKELNLTAEGTTVRVKKTKNLDANGAEVETVNGDAVVQQSVSDLPEKASEVPAEEQEVPSTDQEVPNYEAVPSFD</sequence>
<keyword evidence="5" id="KW-0418">Kinase</keyword>